<dbReference type="AlphaFoldDB" id="A0A4C1T6S3"/>
<sequence>MPILKVFDDAAAKGGWVYRRCSGLKIVLPCQYHRCNPLHSIFNLWALIATTQGRGTRGPQFVSAVISPNRNFSEIRGREVERGNLECVSNGKRFDLIDT</sequence>
<comment type="caution">
    <text evidence="1">The sequence shown here is derived from an EMBL/GenBank/DDBJ whole genome shotgun (WGS) entry which is preliminary data.</text>
</comment>
<dbReference type="Proteomes" id="UP000299102">
    <property type="component" value="Unassembled WGS sequence"/>
</dbReference>
<dbReference type="EMBL" id="BGZK01000034">
    <property type="protein sequence ID" value="GBP09250.1"/>
    <property type="molecule type" value="Genomic_DNA"/>
</dbReference>
<organism evidence="1 2">
    <name type="scientific">Eumeta variegata</name>
    <name type="common">Bagworm moth</name>
    <name type="synonym">Eumeta japonica</name>
    <dbReference type="NCBI Taxonomy" id="151549"/>
    <lineage>
        <taxon>Eukaryota</taxon>
        <taxon>Metazoa</taxon>
        <taxon>Ecdysozoa</taxon>
        <taxon>Arthropoda</taxon>
        <taxon>Hexapoda</taxon>
        <taxon>Insecta</taxon>
        <taxon>Pterygota</taxon>
        <taxon>Neoptera</taxon>
        <taxon>Endopterygota</taxon>
        <taxon>Lepidoptera</taxon>
        <taxon>Glossata</taxon>
        <taxon>Ditrysia</taxon>
        <taxon>Tineoidea</taxon>
        <taxon>Psychidae</taxon>
        <taxon>Oiketicinae</taxon>
        <taxon>Eumeta</taxon>
    </lineage>
</organism>
<keyword evidence="2" id="KW-1185">Reference proteome</keyword>
<accession>A0A4C1T6S3</accession>
<proteinExistence type="predicted"/>
<protein>
    <submittedName>
        <fullName evidence="1">Uncharacterized protein</fullName>
    </submittedName>
</protein>
<evidence type="ECO:0000313" key="2">
    <source>
        <dbReference type="Proteomes" id="UP000299102"/>
    </source>
</evidence>
<gene>
    <name evidence="1" type="ORF">EVAR_4103_1</name>
</gene>
<evidence type="ECO:0000313" key="1">
    <source>
        <dbReference type="EMBL" id="GBP09250.1"/>
    </source>
</evidence>
<reference evidence="1 2" key="1">
    <citation type="journal article" date="2019" name="Commun. Biol.">
        <title>The bagworm genome reveals a unique fibroin gene that provides high tensile strength.</title>
        <authorList>
            <person name="Kono N."/>
            <person name="Nakamura H."/>
            <person name="Ohtoshi R."/>
            <person name="Tomita M."/>
            <person name="Numata K."/>
            <person name="Arakawa K."/>
        </authorList>
    </citation>
    <scope>NUCLEOTIDE SEQUENCE [LARGE SCALE GENOMIC DNA]</scope>
</reference>
<name>A0A4C1T6S3_EUMVA</name>